<comment type="caution">
    <text evidence="4">The sequence shown here is derived from an EMBL/GenBank/DDBJ whole genome shotgun (WGS) entry which is preliminary data.</text>
</comment>
<keyword evidence="3" id="KW-0539">Nucleus</keyword>
<dbReference type="Proteomes" id="UP000601435">
    <property type="component" value="Unassembled WGS sequence"/>
</dbReference>
<dbReference type="GO" id="GO:0006351">
    <property type="term" value="P:DNA-templated transcription"/>
    <property type="evidence" value="ECO:0007669"/>
    <property type="project" value="InterPro"/>
</dbReference>
<evidence type="ECO:0000256" key="3">
    <source>
        <dbReference type="ARBA" id="ARBA00023242"/>
    </source>
</evidence>
<reference evidence="4" key="1">
    <citation type="submission" date="2021-02" db="EMBL/GenBank/DDBJ databases">
        <authorList>
            <person name="Dougan E. K."/>
            <person name="Rhodes N."/>
            <person name="Thang M."/>
            <person name="Chan C."/>
        </authorList>
    </citation>
    <scope>NUCLEOTIDE SEQUENCE</scope>
</reference>
<evidence type="ECO:0000256" key="2">
    <source>
        <dbReference type="ARBA" id="ARBA00008912"/>
    </source>
</evidence>
<dbReference type="InterPro" id="IPR012340">
    <property type="entry name" value="NA-bd_OB-fold"/>
</dbReference>
<comment type="subcellular location">
    <subcellularLocation>
        <location evidence="1">Nucleus</location>
    </subcellularLocation>
</comment>
<evidence type="ECO:0000256" key="1">
    <source>
        <dbReference type="ARBA" id="ARBA00004123"/>
    </source>
</evidence>
<dbReference type="SMART" id="SM00658">
    <property type="entry name" value="RPOL8c"/>
    <property type="match status" value="1"/>
</dbReference>
<dbReference type="OrthoDB" id="10249565at2759"/>
<dbReference type="GO" id="GO:0005666">
    <property type="term" value="C:RNA polymerase III complex"/>
    <property type="evidence" value="ECO:0007669"/>
    <property type="project" value="TreeGrafter"/>
</dbReference>
<dbReference type="PANTHER" id="PTHR10917:SF0">
    <property type="entry name" value="DNA-DIRECTED RNA POLYMERASES I, II, AND III SUBUNIT RPABC3"/>
    <property type="match status" value="1"/>
</dbReference>
<name>A0A812JG68_9DINO</name>
<evidence type="ECO:0000313" key="4">
    <source>
        <dbReference type="EMBL" id="CAE7208320.1"/>
    </source>
</evidence>
<gene>
    <name evidence="4" type="primary">Polr2h</name>
    <name evidence="4" type="ORF">SNEC2469_LOCUS1935</name>
</gene>
<proteinExistence type="inferred from homology"/>
<dbReference type="GO" id="GO:0005665">
    <property type="term" value="C:RNA polymerase II, core complex"/>
    <property type="evidence" value="ECO:0007669"/>
    <property type="project" value="TreeGrafter"/>
</dbReference>
<dbReference type="AlphaFoldDB" id="A0A812JG68"/>
<dbReference type="EMBL" id="CAJNJA010006287">
    <property type="protein sequence ID" value="CAE7208320.1"/>
    <property type="molecule type" value="Genomic_DNA"/>
</dbReference>
<dbReference type="InterPro" id="IPR005570">
    <property type="entry name" value="RPABC3"/>
</dbReference>
<dbReference type="GO" id="GO:0005736">
    <property type="term" value="C:RNA polymerase I complex"/>
    <property type="evidence" value="ECO:0007669"/>
    <property type="project" value="TreeGrafter"/>
</dbReference>
<dbReference type="SUPFAM" id="SSF50249">
    <property type="entry name" value="Nucleic acid-binding proteins"/>
    <property type="match status" value="1"/>
</dbReference>
<sequence length="228" mass="26370">MAQAKEKKDMNAHPFLFEDSFQVKNVDDSRFERAGRMDCESVAFTTNNLEIDINHIIYPVQGGDQIYVAITRNVSPADDPRKLNTAYDHDPRLLGRSVMDHFDYVMYGKVYKKEVKKEENLATVWASYGGLLMKLRAEAAQLADFHLNDSIYFMMRKVQADDMDISTNELQQANSATLDRLCLISQWQLPLSHDPVRRKPVPSGPMFDCPWFCWVFFAGACQYSRKHW</sequence>
<comment type="similarity">
    <text evidence="2">Belongs to the eukaryotic RPB8 RNA polymerase subunit family.</text>
</comment>
<accession>A0A812JG68</accession>
<dbReference type="Pfam" id="PF03870">
    <property type="entry name" value="RNA_pol_Rpb8"/>
    <property type="match status" value="1"/>
</dbReference>
<dbReference type="PANTHER" id="PTHR10917">
    <property type="entry name" value="DNA-DIRECTED RNA POLYMERASES I, II, AND III SUBUNIT RPABC3"/>
    <property type="match status" value="1"/>
</dbReference>
<evidence type="ECO:0000313" key="5">
    <source>
        <dbReference type="Proteomes" id="UP000601435"/>
    </source>
</evidence>
<keyword evidence="5" id="KW-1185">Reference proteome</keyword>
<dbReference type="GO" id="GO:0003899">
    <property type="term" value="F:DNA-directed RNA polymerase activity"/>
    <property type="evidence" value="ECO:0007669"/>
    <property type="project" value="InterPro"/>
</dbReference>
<organism evidence="4 5">
    <name type="scientific">Symbiodinium necroappetens</name>
    <dbReference type="NCBI Taxonomy" id="1628268"/>
    <lineage>
        <taxon>Eukaryota</taxon>
        <taxon>Sar</taxon>
        <taxon>Alveolata</taxon>
        <taxon>Dinophyceae</taxon>
        <taxon>Suessiales</taxon>
        <taxon>Symbiodiniaceae</taxon>
        <taxon>Symbiodinium</taxon>
    </lineage>
</organism>
<dbReference type="Gene3D" id="2.40.50.140">
    <property type="entry name" value="Nucleic acid-binding proteins"/>
    <property type="match status" value="1"/>
</dbReference>
<protein>
    <submittedName>
        <fullName evidence="4">Polr2h protein</fullName>
    </submittedName>
</protein>